<keyword evidence="12" id="KW-1185">Reference proteome</keyword>
<evidence type="ECO:0000256" key="6">
    <source>
        <dbReference type="ARBA" id="ARBA00023002"/>
    </source>
</evidence>
<dbReference type="InterPro" id="IPR036396">
    <property type="entry name" value="Cyt_P450_sf"/>
</dbReference>
<evidence type="ECO:0000256" key="1">
    <source>
        <dbReference type="ARBA" id="ARBA00001971"/>
    </source>
</evidence>
<evidence type="ECO:0000313" key="11">
    <source>
        <dbReference type="EMBL" id="EMD39161.1"/>
    </source>
</evidence>
<dbReference type="InterPro" id="IPR017972">
    <property type="entry name" value="Cyt_P450_CS"/>
</dbReference>
<dbReference type="PANTHER" id="PTHR24305:SF166">
    <property type="entry name" value="CYTOCHROME P450 12A4, MITOCHONDRIAL-RELATED"/>
    <property type="match status" value="1"/>
</dbReference>
<proteinExistence type="inferred from homology"/>
<keyword evidence="8 10" id="KW-0503">Monooxygenase</keyword>
<evidence type="ECO:0000313" key="12">
    <source>
        <dbReference type="Proteomes" id="UP000016930"/>
    </source>
</evidence>
<comment type="pathway">
    <text evidence="2">Secondary metabolite biosynthesis.</text>
</comment>
<evidence type="ECO:0000256" key="2">
    <source>
        <dbReference type="ARBA" id="ARBA00005179"/>
    </source>
</evidence>
<evidence type="ECO:0008006" key="13">
    <source>
        <dbReference type="Google" id="ProtNLM"/>
    </source>
</evidence>
<reference evidence="11 12" key="1">
    <citation type="journal article" date="2012" name="Proc. Natl. Acad. Sci. U.S.A.">
        <title>Comparative genomics of Ceriporiopsis subvermispora and Phanerochaete chrysosporium provide insight into selective ligninolysis.</title>
        <authorList>
            <person name="Fernandez-Fueyo E."/>
            <person name="Ruiz-Duenas F.J."/>
            <person name="Ferreira P."/>
            <person name="Floudas D."/>
            <person name="Hibbett D.S."/>
            <person name="Canessa P."/>
            <person name="Larrondo L.F."/>
            <person name="James T.Y."/>
            <person name="Seelenfreund D."/>
            <person name="Lobos S."/>
            <person name="Polanco R."/>
            <person name="Tello M."/>
            <person name="Honda Y."/>
            <person name="Watanabe T."/>
            <person name="Watanabe T."/>
            <person name="Ryu J.S."/>
            <person name="Kubicek C.P."/>
            <person name="Schmoll M."/>
            <person name="Gaskell J."/>
            <person name="Hammel K.E."/>
            <person name="St John F.J."/>
            <person name="Vanden Wymelenberg A."/>
            <person name="Sabat G."/>
            <person name="Splinter BonDurant S."/>
            <person name="Syed K."/>
            <person name="Yadav J.S."/>
            <person name="Doddapaneni H."/>
            <person name="Subramanian V."/>
            <person name="Lavin J.L."/>
            <person name="Oguiza J.A."/>
            <person name="Perez G."/>
            <person name="Pisabarro A.G."/>
            <person name="Ramirez L."/>
            <person name="Santoyo F."/>
            <person name="Master E."/>
            <person name="Coutinho P.M."/>
            <person name="Henrissat B."/>
            <person name="Lombard V."/>
            <person name="Magnuson J.K."/>
            <person name="Kuees U."/>
            <person name="Hori C."/>
            <person name="Igarashi K."/>
            <person name="Samejima M."/>
            <person name="Held B.W."/>
            <person name="Barry K.W."/>
            <person name="LaButti K.M."/>
            <person name="Lapidus A."/>
            <person name="Lindquist E.A."/>
            <person name="Lucas S.M."/>
            <person name="Riley R."/>
            <person name="Salamov A.A."/>
            <person name="Hoffmeister D."/>
            <person name="Schwenk D."/>
            <person name="Hadar Y."/>
            <person name="Yarden O."/>
            <person name="de Vries R.P."/>
            <person name="Wiebenga A."/>
            <person name="Stenlid J."/>
            <person name="Eastwood D."/>
            <person name="Grigoriev I.V."/>
            <person name="Berka R.M."/>
            <person name="Blanchette R.A."/>
            <person name="Kersten P."/>
            <person name="Martinez A.T."/>
            <person name="Vicuna R."/>
            <person name="Cullen D."/>
        </authorList>
    </citation>
    <scope>NUCLEOTIDE SEQUENCE [LARGE SCALE GENOMIC DNA]</scope>
    <source>
        <strain evidence="11 12">B</strain>
    </source>
</reference>
<gene>
    <name evidence="11" type="ORF">CERSUDRAFT_152151</name>
</gene>
<dbReference type="PRINTS" id="PR00385">
    <property type="entry name" value="P450"/>
</dbReference>
<sequence>MLEITQQDQVGDIDTKWNREYGNAWKIRNCLGGDILMLTDPKALQHICQKSGYNYPKDKTLTQTIQMITGPGLVGVNGDVHMRQRNVMHPAFTNARLRDYLPIFQNVVGKTSTAWKSDLQEGSVMNMHGWLHRTALDMIGQVVSDYDFGALDDEPTELGRAYQSTFGEFPPRPLKSELLFKSAWKYIPSKVIDLIKYIPSPETNRLCEALDVMERLGTQLVKQSSIVSGTGKRTDMIGILTENNDRQEPSARLSDVELTAQTVTLILAGHETTATTLDFVLYELAKRPEYQAKMRDEIVSLREKMQGRGATEYTLEDLDTLQYTTAVVKESLRFHSVVYHITREAANDDVIPLSEPVMSRDGELIHSIPVKAGQLVLLSQWGFNRLPGYWGPDAGTWNPERFLDSTAQRDPSVGMYANLMTFSAGIRGCIGWRFAVIQTTSILIQLVEEFELQIPAENPDIVRAAPGPIMTPYVRSRMHEGPCMPLQIIPL</sequence>
<dbReference type="SUPFAM" id="SSF48264">
    <property type="entry name" value="Cytochrome P450"/>
    <property type="match status" value="1"/>
</dbReference>
<dbReference type="STRING" id="914234.M2RK17"/>
<dbReference type="Gene3D" id="1.10.630.10">
    <property type="entry name" value="Cytochrome P450"/>
    <property type="match status" value="1"/>
</dbReference>
<dbReference type="GO" id="GO:0004497">
    <property type="term" value="F:monooxygenase activity"/>
    <property type="evidence" value="ECO:0007669"/>
    <property type="project" value="UniProtKB-KW"/>
</dbReference>
<dbReference type="EMBL" id="KB445794">
    <property type="protein sequence ID" value="EMD39161.1"/>
    <property type="molecule type" value="Genomic_DNA"/>
</dbReference>
<dbReference type="InterPro" id="IPR050121">
    <property type="entry name" value="Cytochrome_P450_monoxygenase"/>
</dbReference>
<dbReference type="PANTHER" id="PTHR24305">
    <property type="entry name" value="CYTOCHROME P450"/>
    <property type="match status" value="1"/>
</dbReference>
<organism evidence="11 12">
    <name type="scientific">Ceriporiopsis subvermispora (strain B)</name>
    <name type="common">White-rot fungus</name>
    <name type="synonym">Gelatoporia subvermispora</name>
    <dbReference type="NCBI Taxonomy" id="914234"/>
    <lineage>
        <taxon>Eukaryota</taxon>
        <taxon>Fungi</taxon>
        <taxon>Dikarya</taxon>
        <taxon>Basidiomycota</taxon>
        <taxon>Agaricomycotina</taxon>
        <taxon>Agaricomycetes</taxon>
        <taxon>Polyporales</taxon>
        <taxon>Gelatoporiaceae</taxon>
        <taxon>Gelatoporia</taxon>
    </lineage>
</organism>
<dbReference type="Pfam" id="PF00067">
    <property type="entry name" value="p450"/>
    <property type="match status" value="1"/>
</dbReference>
<dbReference type="PROSITE" id="PS00086">
    <property type="entry name" value="CYTOCHROME_P450"/>
    <property type="match status" value="1"/>
</dbReference>
<dbReference type="OrthoDB" id="1470350at2759"/>
<feature type="binding site" description="axial binding residue" evidence="9">
    <location>
        <position position="429"/>
    </location>
    <ligand>
        <name>heme</name>
        <dbReference type="ChEBI" id="CHEBI:30413"/>
    </ligand>
    <ligandPart>
        <name>Fe</name>
        <dbReference type="ChEBI" id="CHEBI:18248"/>
    </ligandPart>
</feature>
<evidence type="ECO:0000256" key="10">
    <source>
        <dbReference type="RuleBase" id="RU000461"/>
    </source>
</evidence>
<evidence type="ECO:0000256" key="3">
    <source>
        <dbReference type="ARBA" id="ARBA00010617"/>
    </source>
</evidence>
<name>M2RK17_CERS8</name>
<dbReference type="HOGENOM" id="CLU_001570_5_11_1"/>
<dbReference type="GO" id="GO:0020037">
    <property type="term" value="F:heme binding"/>
    <property type="evidence" value="ECO:0007669"/>
    <property type="project" value="InterPro"/>
</dbReference>
<protein>
    <recommendedName>
        <fullName evidence="13">Cytochrome P450</fullName>
    </recommendedName>
</protein>
<dbReference type="PRINTS" id="PR00463">
    <property type="entry name" value="EP450I"/>
</dbReference>
<keyword evidence="7 9" id="KW-0408">Iron</keyword>
<accession>M2RK17</accession>
<dbReference type="GO" id="GO:0005506">
    <property type="term" value="F:iron ion binding"/>
    <property type="evidence" value="ECO:0007669"/>
    <property type="project" value="InterPro"/>
</dbReference>
<dbReference type="AlphaFoldDB" id="M2RK17"/>
<evidence type="ECO:0000256" key="4">
    <source>
        <dbReference type="ARBA" id="ARBA00022617"/>
    </source>
</evidence>
<evidence type="ECO:0000256" key="9">
    <source>
        <dbReference type="PIRSR" id="PIRSR602401-1"/>
    </source>
</evidence>
<dbReference type="InterPro" id="IPR001128">
    <property type="entry name" value="Cyt_P450"/>
</dbReference>
<dbReference type="GO" id="GO:0016705">
    <property type="term" value="F:oxidoreductase activity, acting on paired donors, with incorporation or reduction of molecular oxygen"/>
    <property type="evidence" value="ECO:0007669"/>
    <property type="project" value="InterPro"/>
</dbReference>
<keyword evidence="4 9" id="KW-0349">Heme</keyword>
<dbReference type="InterPro" id="IPR002401">
    <property type="entry name" value="Cyt_P450_E_grp-I"/>
</dbReference>
<keyword evidence="5 9" id="KW-0479">Metal-binding</keyword>
<comment type="cofactor">
    <cofactor evidence="1 9">
        <name>heme</name>
        <dbReference type="ChEBI" id="CHEBI:30413"/>
    </cofactor>
</comment>
<evidence type="ECO:0000256" key="8">
    <source>
        <dbReference type="ARBA" id="ARBA00023033"/>
    </source>
</evidence>
<evidence type="ECO:0000256" key="7">
    <source>
        <dbReference type="ARBA" id="ARBA00023004"/>
    </source>
</evidence>
<evidence type="ECO:0000256" key="5">
    <source>
        <dbReference type="ARBA" id="ARBA00022723"/>
    </source>
</evidence>
<comment type="similarity">
    <text evidence="3 10">Belongs to the cytochrome P450 family.</text>
</comment>
<dbReference type="Proteomes" id="UP000016930">
    <property type="component" value="Unassembled WGS sequence"/>
</dbReference>
<keyword evidence="6 10" id="KW-0560">Oxidoreductase</keyword>